<dbReference type="EMBL" id="RXGA01000002">
    <property type="protein sequence ID" value="RWX73689.1"/>
    <property type="molecule type" value="Genomic_DNA"/>
</dbReference>
<sequence>MNPFSYLFAYLKDVKNLATHFLVGVIMLALLLFVPVDIHIRLAVLAGVVCLNVARMRLEGRNRSPGHE</sequence>
<keyword evidence="1" id="KW-0812">Transmembrane</keyword>
<evidence type="ECO:0000256" key="1">
    <source>
        <dbReference type="SAM" id="Phobius"/>
    </source>
</evidence>
<accession>A0A3S3TSH1</accession>
<protein>
    <submittedName>
        <fullName evidence="2">Uncharacterized protein</fullName>
    </submittedName>
</protein>
<feature type="transmembrane region" description="Helical" evidence="1">
    <location>
        <begin position="20"/>
        <end position="53"/>
    </location>
</feature>
<name>A0A3S3TSH1_METS7</name>
<reference evidence="2 3" key="1">
    <citation type="submission" date="2018-12" db="EMBL/GenBank/DDBJ databases">
        <title>The complete genome of the methanogenic archaea of the candidate phylum Verstraetearchaeota, obtained from the metagenome of underground thermal water.</title>
        <authorList>
            <person name="Kadnikov V.V."/>
            <person name="Mardanov A.V."/>
            <person name="Beletsky A.V."/>
            <person name="Karnachuk O.V."/>
            <person name="Ravin N.V."/>
        </authorList>
    </citation>
    <scope>NUCLEOTIDE SEQUENCE [LARGE SCALE GENOMIC DNA]</scope>
    <source>
        <strain evidence="2">Ch88</strain>
    </source>
</reference>
<comment type="caution">
    <text evidence="2">The sequence shown here is derived from an EMBL/GenBank/DDBJ whole genome shotgun (WGS) entry which is preliminary data.</text>
</comment>
<gene>
    <name evidence="2" type="ORF">Metus_0468</name>
</gene>
<keyword evidence="1" id="KW-0472">Membrane</keyword>
<proteinExistence type="predicted"/>
<dbReference type="Proteomes" id="UP000288215">
    <property type="component" value="Unassembled WGS sequence"/>
</dbReference>
<keyword evidence="1" id="KW-1133">Transmembrane helix</keyword>
<evidence type="ECO:0000313" key="3">
    <source>
        <dbReference type="Proteomes" id="UP000288215"/>
    </source>
</evidence>
<evidence type="ECO:0000313" key="2">
    <source>
        <dbReference type="EMBL" id="RWX73689.1"/>
    </source>
</evidence>
<organism evidence="2 3">
    <name type="scientific">Methanosuratincola subterraneus</name>
    <dbReference type="NCBI Taxonomy" id="2593994"/>
    <lineage>
        <taxon>Archaea</taxon>
        <taxon>Thermoproteota</taxon>
        <taxon>Methanosuratincolia</taxon>
        <taxon>Candidatus Methanomethylicales</taxon>
        <taxon>Candidatus Methanomethylicaceae</taxon>
        <taxon>Candidatus Methanosuratincola (ex Vanwonterghem et al. 2016)</taxon>
    </lineage>
</organism>
<dbReference type="AlphaFoldDB" id="A0A3S3TSH1"/>